<reference evidence="1" key="1">
    <citation type="journal article" date="2022" name="Arch. Microbiol.">
        <title>Microbulbifer okhotskensis sp. nov., isolated from a deep bottom sediment of the Okhotsk Sea.</title>
        <authorList>
            <person name="Romanenko L."/>
            <person name="Kurilenko V."/>
            <person name="Otstavnykh N."/>
            <person name="Velansky P."/>
            <person name="Isaeva M."/>
            <person name="Mikhailov V."/>
        </authorList>
    </citation>
    <scope>NUCLEOTIDE SEQUENCE</scope>
    <source>
        <strain evidence="1">OS29</strain>
    </source>
</reference>
<evidence type="ECO:0000313" key="2">
    <source>
        <dbReference type="Proteomes" id="UP001139028"/>
    </source>
</evidence>
<accession>A0A9X2ESM7</accession>
<dbReference type="InterPro" id="IPR008840">
    <property type="entry name" value="Sipho_Gp157"/>
</dbReference>
<comment type="caution">
    <text evidence="1">The sequence shown here is derived from an EMBL/GenBank/DDBJ whole genome shotgun (WGS) entry which is preliminary data.</text>
</comment>
<organism evidence="1 2">
    <name type="scientific">Microbulbifer okhotskensis</name>
    <dbReference type="NCBI Taxonomy" id="2926617"/>
    <lineage>
        <taxon>Bacteria</taxon>
        <taxon>Pseudomonadati</taxon>
        <taxon>Pseudomonadota</taxon>
        <taxon>Gammaproteobacteria</taxon>
        <taxon>Cellvibrionales</taxon>
        <taxon>Microbulbiferaceae</taxon>
        <taxon>Microbulbifer</taxon>
    </lineage>
</organism>
<keyword evidence="2" id="KW-1185">Reference proteome</keyword>
<dbReference type="Pfam" id="PF05565">
    <property type="entry name" value="Sipho_Gp157"/>
    <property type="match status" value="1"/>
</dbReference>
<dbReference type="AlphaFoldDB" id="A0A9X2ESM7"/>
<dbReference type="Proteomes" id="UP001139028">
    <property type="component" value="Unassembled WGS sequence"/>
</dbReference>
<gene>
    <name evidence="1" type="ORF">MO867_20495</name>
</gene>
<evidence type="ECO:0000313" key="1">
    <source>
        <dbReference type="EMBL" id="MCO1336710.1"/>
    </source>
</evidence>
<dbReference type="EMBL" id="JALBWM010000180">
    <property type="protein sequence ID" value="MCO1336710.1"/>
    <property type="molecule type" value="Genomic_DNA"/>
</dbReference>
<proteinExistence type="predicted"/>
<sequence length="167" mass="18803">MMTALKLYEITDQARDLKQLAEDNDLTPADIADTLEGIELEFNEKAIQIGNLLMNFTPFEKGLDDEIKRLQAKKKARQNRRNSIIEYLRSNMQKCGIKKIECPVFTISLRKAAAKVEIENEDALPGEYVTVKNTFAPDKKAILSALKEGQEIPGARLAEAKPALQIR</sequence>
<protein>
    <submittedName>
        <fullName evidence="1">Siphovirus Gp157 family protein</fullName>
    </submittedName>
</protein>
<name>A0A9X2ESM7_9GAMM</name>